<evidence type="ECO:0000313" key="5">
    <source>
        <dbReference type="Proteomes" id="UP001242368"/>
    </source>
</evidence>
<reference evidence="3" key="1">
    <citation type="journal article" date="2014" name="Int. J. Syst. Evol. Microbiol.">
        <title>Complete genome of a new Firmicutes species belonging to the dominant human colonic microbiota ('Ruminococcus bicirculans') reveals two chromosomes and a selective capacity to utilize plant glucans.</title>
        <authorList>
            <consortium name="NISC Comparative Sequencing Program"/>
            <person name="Wegmann U."/>
            <person name="Louis P."/>
            <person name="Goesmann A."/>
            <person name="Henrissat B."/>
            <person name="Duncan S.H."/>
            <person name="Flint H.J."/>
        </authorList>
    </citation>
    <scope>NUCLEOTIDE SEQUENCE</scope>
    <source>
        <strain evidence="3">CECT 7184</strain>
    </source>
</reference>
<evidence type="ECO:0000256" key="1">
    <source>
        <dbReference type="SAM" id="SignalP"/>
    </source>
</evidence>
<proteinExistence type="predicted"/>
<dbReference type="SUPFAM" id="SSF52821">
    <property type="entry name" value="Rhodanese/Cell cycle control phosphatase"/>
    <property type="match status" value="1"/>
</dbReference>
<comment type="caution">
    <text evidence="3">The sequence shown here is derived from an EMBL/GenBank/DDBJ whole genome shotgun (WGS) entry which is preliminary data.</text>
</comment>
<dbReference type="PANTHER" id="PTHR45431:SF3">
    <property type="entry name" value="RHODANESE-LIKE DOMAIN-CONTAINING PROTEIN 15, CHLOROPLASTIC"/>
    <property type="match status" value="1"/>
</dbReference>
<protein>
    <submittedName>
        <fullName evidence="3">Rhodanese-like domain-containing protein</fullName>
    </submittedName>
</protein>
<dbReference type="Proteomes" id="UP001242368">
    <property type="component" value="Unassembled WGS sequence"/>
</dbReference>
<dbReference type="PROSITE" id="PS50206">
    <property type="entry name" value="RHODANESE_3"/>
    <property type="match status" value="1"/>
</dbReference>
<sequence>MNIKIILGIFLLFGITTATAQQSSFIRAQDVSAVQQQDYLLIDVRTPEEYQEGTIPSAINIDVENDAFRSEVEKIDKNTPLIIFCKLGGRSETAAEILSNLGFTNVKEIEGGFEAWRAVQEGK</sequence>
<dbReference type="InterPro" id="IPR001763">
    <property type="entry name" value="Rhodanese-like_dom"/>
</dbReference>
<dbReference type="InterPro" id="IPR052367">
    <property type="entry name" value="Thiosulfate_ST/Rhodanese-like"/>
</dbReference>
<gene>
    <name evidence="3" type="ORF">QW060_07280</name>
    <name evidence="4" type="ORF">QW060_18610</name>
</gene>
<dbReference type="Pfam" id="PF00581">
    <property type="entry name" value="Rhodanese"/>
    <property type="match status" value="1"/>
</dbReference>
<feature type="domain" description="Rhodanese" evidence="2">
    <location>
        <begin position="35"/>
        <end position="121"/>
    </location>
</feature>
<dbReference type="EMBL" id="JAUFQU010000014">
    <property type="protein sequence ID" value="MDN3709071.1"/>
    <property type="molecule type" value="Genomic_DNA"/>
</dbReference>
<dbReference type="InterPro" id="IPR036873">
    <property type="entry name" value="Rhodanese-like_dom_sf"/>
</dbReference>
<dbReference type="RefSeq" id="WP_290362983.1">
    <property type="nucleotide sequence ID" value="NZ_JAUFQU010000001.1"/>
</dbReference>
<feature type="chain" id="PRO_5045032486" evidence="1">
    <location>
        <begin position="21"/>
        <end position="123"/>
    </location>
</feature>
<reference evidence="3" key="3">
    <citation type="submission" date="2023-06" db="EMBL/GenBank/DDBJ databases">
        <authorList>
            <person name="Lucena T."/>
            <person name="Sun Q."/>
        </authorList>
    </citation>
    <scope>NUCLEOTIDE SEQUENCE</scope>
    <source>
        <strain evidence="3">CECT 7184</strain>
    </source>
</reference>
<keyword evidence="5" id="KW-1185">Reference proteome</keyword>
<dbReference type="PANTHER" id="PTHR45431">
    <property type="entry name" value="RHODANESE-LIKE DOMAIN-CONTAINING PROTEIN 15, CHLOROPLASTIC"/>
    <property type="match status" value="1"/>
</dbReference>
<accession>A0ABT8CRY1</accession>
<evidence type="ECO:0000313" key="4">
    <source>
        <dbReference type="EMBL" id="MDN3709071.1"/>
    </source>
</evidence>
<name>A0ABT8CRY1_9FLAO</name>
<dbReference type="SMART" id="SM00450">
    <property type="entry name" value="RHOD"/>
    <property type="match status" value="1"/>
</dbReference>
<keyword evidence="1" id="KW-0732">Signal</keyword>
<dbReference type="Gene3D" id="3.40.250.10">
    <property type="entry name" value="Rhodanese-like domain"/>
    <property type="match status" value="1"/>
</dbReference>
<dbReference type="EMBL" id="JAUFQU010000001">
    <property type="protein sequence ID" value="MDN3706934.1"/>
    <property type="molecule type" value="Genomic_DNA"/>
</dbReference>
<organism evidence="3 5">
    <name type="scientific">Paenimyroides ceti</name>
    <dbReference type="NCBI Taxonomy" id="395087"/>
    <lineage>
        <taxon>Bacteria</taxon>
        <taxon>Pseudomonadati</taxon>
        <taxon>Bacteroidota</taxon>
        <taxon>Flavobacteriia</taxon>
        <taxon>Flavobacteriales</taxon>
        <taxon>Flavobacteriaceae</taxon>
        <taxon>Paenimyroides</taxon>
    </lineage>
</organism>
<dbReference type="CDD" id="cd00158">
    <property type="entry name" value="RHOD"/>
    <property type="match status" value="1"/>
</dbReference>
<evidence type="ECO:0000313" key="3">
    <source>
        <dbReference type="EMBL" id="MDN3706934.1"/>
    </source>
</evidence>
<evidence type="ECO:0000259" key="2">
    <source>
        <dbReference type="PROSITE" id="PS50206"/>
    </source>
</evidence>
<reference evidence="5" key="2">
    <citation type="journal article" date="2019" name="Int. J. Syst. Evol. Microbiol.">
        <title>The Global Catalogue of Microorganisms (GCM) 10K type strain sequencing project: providing services to taxonomists for standard genome sequencing and annotation.</title>
        <authorList>
            <consortium name="The Broad Institute Genomics Platform"/>
            <consortium name="The Broad Institute Genome Sequencing Center for Infectious Disease"/>
            <person name="Wu L."/>
            <person name="Ma J."/>
        </authorList>
    </citation>
    <scope>NUCLEOTIDE SEQUENCE [LARGE SCALE GENOMIC DNA]</scope>
    <source>
        <strain evidence="5">CECT 7184</strain>
    </source>
</reference>
<feature type="signal peptide" evidence="1">
    <location>
        <begin position="1"/>
        <end position="20"/>
    </location>
</feature>